<organism evidence="5">
    <name type="scientific">uncultured Thermomicrobiales bacterium</name>
    <dbReference type="NCBI Taxonomy" id="1645740"/>
    <lineage>
        <taxon>Bacteria</taxon>
        <taxon>Pseudomonadati</taxon>
        <taxon>Thermomicrobiota</taxon>
        <taxon>Thermomicrobia</taxon>
        <taxon>Thermomicrobiales</taxon>
        <taxon>environmental samples</taxon>
    </lineage>
</organism>
<sequence>ALSPREREVLALIVAGRQDREIADALFVSRRTVTTHVEHILAKLDVPNRVTAAVYALRNDLV</sequence>
<dbReference type="Gene3D" id="1.10.10.10">
    <property type="entry name" value="Winged helix-like DNA-binding domain superfamily/Winged helix DNA-binding domain"/>
    <property type="match status" value="1"/>
</dbReference>
<dbReference type="InterPro" id="IPR036388">
    <property type="entry name" value="WH-like_DNA-bd_sf"/>
</dbReference>
<dbReference type="SUPFAM" id="SSF46894">
    <property type="entry name" value="C-terminal effector domain of the bipartite response regulators"/>
    <property type="match status" value="1"/>
</dbReference>
<dbReference type="PROSITE" id="PS50043">
    <property type="entry name" value="HTH_LUXR_2"/>
    <property type="match status" value="1"/>
</dbReference>
<dbReference type="InterPro" id="IPR016032">
    <property type="entry name" value="Sig_transdc_resp-reg_C-effctor"/>
</dbReference>
<dbReference type="PANTHER" id="PTHR44688">
    <property type="entry name" value="DNA-BINDING TRANSCRIPTIONAL ACTIVATOR DEVR_DOSR"/>
    <property type="match status" value="1"/>
</dbReference>
<dbReference type="SMART" id="SM00421">
    <property type="entry name" value="HTH_LUXR"/>
    <property type="match status" value="1"/>
</dbReference>
<evidence type="ECO:0000256" key="3">
    <source>
        <dbReference type="ARBA" id="ARBA00023163"/>
    </source>
</evidence>
<dbReference type="AlphaFoldDB" id="A0A6J4U4K0"/>
<dbReference type="GO" id="GO:0006355">
    <property type="term" value="P:regulation of DNA-templated transcription"/>
    <property type="evidence" value="ECO:0007669"/>
    <property type="project" value="InterPro"/>
</dbReference>
<keyword evidence="3" id="KW-0804">Transcription</keyword>
<dbReference type="PANTHER" id="PTHR44688:SF16">
    <property type="entry name" value="DNA-BINDING TRANSCRIPTIONAL ACTIVATOR DEVR_DOSR"/>
    <property type="match status" value="1"/>
</dbReference>
<evidence type="ECO:0000313" key="5">
    <source>
        <dbReference type="EMBL" id="CAA9539742.1"/>
    </source>
</evidence>
<evidence type="ECO:0000256" key="1">
    <source>
        <dbReference type="ARBA" id="ARBA00023015"/>
    </source>
</evidence>
<gene>
    <name evidence="5" type="ORF">AVDCRST_MAG73-1798</name>
</gene>
<accession>A0A6J4U4K0</accession>
<protein>
    <recommendedName>
        <fullName evidence="4">HTH luxR-type domain-containing protein</fullName>
    </recommendedName>
</protein>
<evidence type="ECO:0000256" key="2">
    <source>
        <dbReference type="ARBA" id="ARBA00023125"/>
    </source>
</evidence>
<evidence type="ECO:0000259" key="4">
    <source>
        <dbReference type="PROSITE" id="PS50043"/>
    </source>
</evidence>
<name>A0A6J4U4K0_9BACT</name>
<dbReference type="CDD" id="cd06170">
    <property type="entry name" value="LuxR_C_like"/>
    <property type="match status" value="1"/>
</dbReference>
<keyword evidence="1" id="KW-0805">Transcription regulation</keyword>
<keyword evidence="2" id="KW-0238">DNA-binding</keyword>
<reference evidence="5" key="1">
    <citation type="submission" date="2020-02" db="EMBL/GenBank/DDBJ databases">
        <authorList>
            <person name="Meier V. D."/>
        </authorList>
    </citation>
    <scope>NUCLEOTIDE SEQUENCE</scope>
    <source>
        <strain evidence="5">AVDCRST_MAG73</strain>
    </source>
</reference>
<feature type="non-terminal residue" evidence="5">
    <location>
        <position position="1"/>
    </location>
</feature>
<dbReference type="EMBL" id="CADCWE010000112">
    <property type="protein sequence ID" value="CAA9539742.1"/>
    <property type="molecule type" value="Genomic_DNA"/>
</dbReference>
<dbReference type="Pfam" id="PF00196">
    <property type="entry name" value="GerE"/>
    <property type="match status" value="1"/>
</dbReference>
<dbReference type="GO" id="GO:0003677">
    <property type="term" value="F:DNA binding"/>
    <property type="evidence" value="ECO:0007669"/>
    <property type="project" value="UniProtKB-KW"/>
</dbReference>
<dbReference type="PRINTS" id="PR00038">
    <property type="entry name" value="HTHLUXR"/>
</dbReference>
<proteinExistence type="predicted"/>
<feature type="domain" description="HTH luxR-type" evidence="4">
    <location>
        <begin position="1"/>
        <end position="60"/>
    </location>
</feature>
<dbReference type="InterPro" id="IPR000792">
    <property type="entry name" value="Tscrpt_reg_LuxR_C"/>
</dbReference>